<dbReference type="Pfam" id="PF18013">
    <property type="entry name" value="Phage_lysozyme2"/>
    <property type="match status" value="1"/>
</dbReference>
<organism evidence="3 4">
    <name type="scientific">Peptococcus simiae</name>
    <dbReference type="NCBI Taxonomy" id="1643805"/>
    <lineage>
        <taxon>Bacteria</taxon>
        <taxon>Bacillati</taxon>
        <taxon>Bacillota</taxon>
        <taxon>Clostridia</taxon>
        <taxon>Eubacteriales</taxon>
        <taxon>Peptococcaceae</taxon>
        <taxon>Peptococcus</taxon>
    </lineage>
</organism>
<dbReference type="Pfam" id="PF24032">
    <property type="entry name" value="YQBQ"/>
    <property type="match status" value="1"/>
</dbReference>
<feature type="domain" description="Phage tail lysozyme" evidence="1">
    <location>
        <begin position="363"/>
        <end position="505"/>
    </location>
</feature>
<evidence type="ECO:0000259" key="2">
    <source>
        <dbReference type="Pfam" id="PF24032"/>
    </source>
</evidence>
<dbReference type="InterPro" id="IPR041219">
    <property type="entry name" value="Phage_lysozyme2"/>
</dbReference>
<dbReference type="SUPFAM" id="SSF69279">
    <property type="entry name" value="Phage tail proteins"/>
    <property type="match status" value="1"/>
</dbReference>
<dbReference type="InterPro" id="IPR056937">
    <property type="entry name" value="YqbQ/XkdQ"/>
</dbReference>
<gene>
    <name evidence="3" type="ORF">ACKQTC_03085</name>
</gene>
<dbReference type="EMBL" id="JBJUVG010000003">
    <property type="protein sequence ID" value="MFM9413346.1"/>
    <property type="molecule type" value="Genomic_DNA"/>
</dbReference>
<name>A0ABW9GXK9_9FIRM</name>
<evidence type="ECO:0000313" key="4">
    <source>
        <dbReference type="Proteomes" id="UP001631949"/>
    </source>
</evidence>
<keyword evidence="4" id="KW-1185">Reference proteome</keyword>
<evidence type="ECO:0000259" key="1">
    <source>
        <dbReference type="Pfam" id="PF18013"/>
    </source>
</evidence>
<accession>A0ABW9GXK9</accession>
<protein>
    <submittedName>
        <fullName evidence="3">Phage tail tip lysozyme</fullName>
    </submittedName>
</protein>
<dbReference type="RefSeq" id="WP_408976964.1">
    <property type="nucleotide sequence ID" value="NZ_JBJUVG010000003.1"/>
</dbReference>
<sequence length="645" mass="71812">MSENTGYTPHKWRVEITNPRLGKTFRPVLKEPIKVTWKREGEPGKLEFTTAKNGDLSYQNGNMAILFCDEDPVFVGWIFTKSRGDLKTIDCVAYDQIRYLKYKDTIQYDSKSYGDLVKMVAGDHNLQVGEVAETGVKMSRTEEDVELYDIFDKAYQNTLIEGGEAFVLYDNVGKLTLKNIKDMVYRGKVFDAKAMQAWEYTNTIDEGTYNRVKITVKDDAAGQAETLVAENPEHIKDWGVLQFHAVSNEPKELIKMKADDVLKKVDRPVRKLALKGVLGDIAIRGGSVIYVNLPLGDMQASAAFWVESVTHTIRGNSHLMDMEIQNEDFLPAIDVSGVFKNEQKQAADGGLGDGTFHALPGNTNAERIWNAFRKMGYSAAATAGIMGNIWRESGFNPTIAETGNTGHGRGLCQWDVRNRWQNLIQWASAKGLDYRSIEAQCGFVDYELKSGGLAYWLNKHGSLEQFKQARDPAWAVAWFYDVFERGLRRDSDIAKSTPVAQRYFNQWKNYGMTVGGGSAPAKLMAAINSTPWPGASLCATWVSRVFNQVTGQYPDGNGNDMTRNWCHSSNLKDLRPGMVIGCVVSPYGLGRTYGHIAIYAGGDTVYSSEGSGIVKYTVKKFIATYGPASGGSQVRWGWMLNTPLS</sequence>
<dbReference type="Proteomes" id="UP001631949">
    <property type="component" value="Unassembled WGS sequence"/>
</dbReference>
<dbReference type="Gene3D" id="1.10.530.10">
    <property type="match status" value="1"/>
</dbReference>
<proteinExistence type="predicted"/>
<feature type="domain" description="YqbQ/XkdQ" evidence="2">
    <location>
        <begin position="33"/>
        <end position="324"/>
    </location>
</feature>
<comment type="caution">
    <text evidence="3">The sequence shown here is derived from an EMBL/GenBank/DDBJ whole genome shotgun (WGS) entry which is preliminary data.</text>
</comment>
<evidence type="ECO:0000313" key="3">
    <source>
        <dbReference type="EMBL" id="MFM9413346.1"/>
    </source>
</evidence>
<reference evidence="3 4" key="1">
    <citation type="journal article" date="2016" name="Int. J. Syst. Evol. Microbiol.">
        <title>Peptococcus simiae sp. nov., isolated from rhesus macaque faeces and emended description of the genus Peptococcus.</title>
        <authorList>
            <person name="Shkoporov A.N."/>
            <person name="Efimov B.A."/>
            <person name="Kondova I."/>
            <person name="Ouwerling B."/>
            <person name="Chaplin A.V."/>
            <person name="Shcherbakova V.A."/>
            <person name="Langermans J.A.M."/>
        </authorList>
    </citation>
    <scope>NUCLEOTIDE SEQUENCE [LARGE SCALE GENOMIC DNA]</scope>
    <source>
        <strain evidence="3 4">M108</strain>
    </source>
</reference>